<accession>A0A075ABX2</accession>
<proteinExistence type="predicted"/>
<evidence type="ECO:0000313" key="3">
    <source>
        <dbReference type="Proteomes" id="UP000054324"/>
    </source>
</evidence>
<dbReference type="KEGG" id="ovi:T265_12607"/>
<evidence type="ECO:0000313" key="2">
    <source>
        <dbReference type="EMBL" id="KER33360.1"/>
    </source>
</evidence>
<feature type="region of interest" description="Disordered" evidence="1">
    <location>
        <begin position="1"/>
        <end position="44"/>
    </location>
</feature>
<dbReference type="AlphaFoldDB" id="A0A075ABX2"/>
<organism evidence="2 3">
    <name type="scientific">Opisthorchis viverrini</name>
    <name type="common">Southeast Asian liver fluke</name>
    <dbReference type="NCBI Taxonomy" id="6198"/>
    <lineage>
        <taxon>Eukaryota</taxon>
        <taxon>Metazoa</taxon>
        <taxon>Spiralia</taxon>
        <taxon>Lophotrochozoa</taxon>
        <taxon>Platyhelminthes</taxon>
        <taxon>Trematoda</taxon>
        <taxon>Digenea</taxon>
        <taxon>Opisthorchiida</taxon>
        <taxon>Opisthorchiata</taxon>
        <taxon>Opisthorchiidae</taxon>
        <taxon>Opisthorchis</taxon>
    </lineage>
</organism>
<dbReference type="CTD" id="20326775"/>
<dbReference type="GeneID" id="20326775"/>
<dbReference type="EMBL" id="KL596625">
    <property type="protein sequence ID" value="KER33360.1"/>
    <property type="molecule type" value="Genomic_DNA"/>
</dbReference>
<feature type="non-terminal residue" evidence="2">
    <location>
        <position position="159"/>
    </location>
</feature>
<sequence>MEPTGPVSRSPNKSLPPLELRDSMTTTRTPALSMASRQFSGNEPHMTERLTSISSSYSVNITRKDVSQLIGTPQNSACPKPTATPEIGCTELTVCVSDREDALSATSSESRSDMMIGEKNDYRHGVNGYTKEAECGQTNGLEVHDSERFGKHLKEYTDC</sequence>
<keyword evidence="3" id="KW-1185">Reference proteome</keyword>
<gene>
    <name evidence="2" type="ORF">T265_12607</name>
</gene>
<name>A0A075ABX2_OPIVI</name>
<reference evidence="2 3" key="1">
    <citation type="submission" date="2013-11" db="EMBL/GenBank/DDBJ databases">
        <title>Opisthorchis viverrini - life in the bile duct.</title>
        <authorList>
            <person name="Young N.D."/>
            <person name="Nagarajan N."/>
            <person name="Lin S.J."/>
            <person name="Korhonen P.K."/>
            <person name="Jex A.R."/>
            <person name="Hall R.S."/>
            <person name="Safavi-Hemami H."/>
            <person name="Kaewkong W."/>
            <person name="Bertrand D."/>
            <person name="Gao S."/>
            <person name="Seet Q."/>
            <person name="Wongkham S."/>
            <person name="Teh B.T."/>
            <person name="Wongkham C."/>
            <person name="Intapan P.M."/>
            <person name="Maleewong W."/>
            <person name="Yang X."/>
            <person name="Hu M."/>
            <person name="Wang Z."/>
            <person name="Hofmann A."/>
            <person name="Sternberg P.W."/>
            <person name="Tan P."/>
            <person name="Wang J."/>
            <person name="Gasser R.B."/>
        </authorList>
    </citation>
    <scope>NUCLEOTIDE SEQUENCE [LARGE SCALE GENOMIC DNA]</scope>
</reference>
<protein>
    <submittedName>
        <fullName evidence="2">Uncharacterized protein</fullName>
    </submittedName>
</protein>
<feature type="compositionally biased region" description="Polar residues" evidence="1">
    <location>
        <begin position="23"/>
        <end position="41"/>
    </location>
</feature>
<dbReference type="Proteomes" id="UP000054324">
    <property type="component" value="Unassembled WGS sequence"/>
</dbReference>
<dbReference type="STRING" id="6198.A0A075ABX2"/>
<dbReference type="RefSeq" id="XP_009162880.1">
    <property type="nucleotide sequence ID" value="XM_009164616.1"/>
</dbReference>
<evidence type="ECO:0000256" key="1">
    <source>
        <dbReference type="SAM" id="MobiDB-lite"/>
    </source>
</evidence>